<dbReference type="Pfam" id="PF13715">
    <property type="entry name" value="CarbopepD_reg_2"/>
    <property type="match status" value="1"/>
</dbReference>
<name>A0A7K1U649_9BACT</name>
<dbReference type="GO" id="GO:0044718">
    <property type="term" value="P:siderophore transmembrane transport"/>
    <property type="evidence" value="ECO:0007669"/>
    <property type="project" value="TreeGrafter"/>
</dbReference>
<dbReference type="InterPro" id="IPR037066">
    <property type="entry name" value="Plug_dom_sf"/>
</dbReference>
<evidence type="ECO:0000256" key="3">
    <source>
        <dbReference type="ARBA" id="ARBA00022452"/>
    </source>
</evidence>
<evidence type="ECO:0000256" key="4">
    <source>
        <dbReference type="ARBA" id="ARBA00022692"/>
    </source>
</evidence>
<comment type="caution">
    <text evidence="11">The sequence shown here is derived from an EMBL/GenBank/DDBJ whole genome shotgun (WGS) entry which is preliminary data.</text>
</comment>
<dbReference type="NCBIfam" id="TIGR04056">
    <property type="entry name" value="OMP_RagA_SusC"/>
    <property type="match status" value="1"/>
</dbReference>
<dbReference type="InterPro" id="IPR039426">
    <property type="entry name" value="TonB-dep_rcpt-like"/>
</dbReference>
<protein>
    <submittedName>
        <fullName evidence="11">SusC/RagA family TonB-linked outer membrane protein</fullName>
    </submittedName>
</protein>
<gene>
    <name evidence="11" type="ORF">GO493_16345</name>
</gene>
<keyword evidence="12" id="KW-1185">Reference proteome</keyword>
<dbReference type="Proteomes" id="UP000461730">
    <property type="component" value="Unassembled WGS sequence"/>
</dbReference>
<accession>A0A7K1U649</accession>
<dbReference type="InterPro" id="IPR036942">
    <property type="entry name" value="Beta-barrel_TonB_sf"/>
</dbReference>
<evidence type="ECO:0000256" key="8">
    <source>
        <dbReference type="PROSITE-ProRule" id="PRU01360"/>
    </source>
</evidence>
<dbReference type="PANTHER" id="PTHR30069">
    <property type="entry name" value="TONB-DEPENDENT OUTER MEMBRANE RECEPTOR"/>
    <property type="match status" value="1"/>
</dbReference>
<dbReference type="RefSeq" id="WP_157307279.1">
    <property type="nucleotide sequence ID" value="NZ_WRXN01000006.1"/>
</dbReference>
<comment type="subcellular location">
    <subcellularLocation>
        <location evidence="1 8">Cell outer membrane</location>
        <topology evidence="1 8">Multi-pass membrane protein</topology>
    </subcellularLocation>
</comment>
<dbReference type="SUPFAM" id="SSF56935">
    <property type="entry name" value="Porins"/>
    <property type="match status" value="1"/>
</dbReference>
<dbReference type="InterPro" id="IPR023996">
    <property type="entry name" value="TonB-dep_OMP_SusC/RagA"/>
</dbReference>
<dbReference type="Pfam" id="PF07715">
    <property type="entry name" value="Plug"/>
    <property type="match status" value="1"/>
</dbReference>
<reference evidence="11 12" key="1">
    <citation type="submission" date="2019-12" db="EMBL/GenBank/DDBJ databases">
        <title>Chitinophaga sp. strain ysch24 (GDMCC 1.1355), whole genome shotgun sequence.</title>
        <authorList>
            <person name="Zhang X."/>
        </authorList>
    </citation>
    <scope>NUCLEOTIDE SEQUENCE [LARGE SCALE GENOMIC DNA]</scope>
    <source>
        <strain evidence="12">ysch24</strain>
    </source>
</reference>
<dbReference type="NCBIfam" id="TIGR04057">
    <property type="entry name" value="SusC_RagA_signa"/>
    <property type="match status" value="1"/>
</dbReference>
<organism evidence="11 12">
    <name type="scientific">Chitinophaga tropicalis</name>
    <dbReference type="NCBI Taxonomy" id="2683588"/>
    <lineage>
        <taxon>Bacteria</taxon>
        <taxon>Pseudomonadati</taxon>
        <taxon>Bacteroidota</taxon>
        <taxon>Chitinophagia</taxon>
        <taxon>Chitinophagales</taxon>
        <taxon>Chitinophagaceae</taxon>
        <taxon>Chitinophaga</taxon>
    </lineage>
</organism>
<keyword evidence="5" id="KW-0732">Signal</keyword>
<evidence type="ECO:0000259" key="10">
    <source>
        <dbReference type="Pfam" id="PF07715"/>
    </source>
</evidence>
<evidence type="ECO:0000256" key="5">
    <source>
        <dbReference type="ARBA" id="ARBA00022729"/>
    </source>
</evidence>
<keyword evidence="3 8" id="KW-1134">Transmembrane beta strand</keyword>
<feature type="domain" description="TonB-dependent receptor plug" evidence="10">
    <location>
        <begin position="231"/>
        <end position="338"/>
    </location>
</feature>
<dbReference type="AlphaFoldDB" id="A0A7K1U649"/>
<evidence type="ECO:0000256" key="6">
    <source>
        <dbReference type="ARBA" id="ARBA00023136"/>
    </source>
</evidence>
<dbReference type="Gene3D" id="2.40.170.20">
    <property type="entry name" value="TonB-dependent receptor, beta-barrel domain"/>
    <property type="match status" value="1"/>
</dbReference>
<evidence type="ECO:0000256" key="2">
    <source>
        <dbReference type="ARBA" id="ARBA00022448"/>
    </source>
</evidence>
<dbReference type="InterPro" id="IPR012910">
    <property type="entry name" value="Plug_dom"/>
</dbReference>
<sequence>MKKRLCKPLAIIVMKVSLIPVLLLTGTLCAYAGLLPGQDLLNRKVTLKLSHVEMKKAISEIEVATGAKFVYSPEMVPVARRVDLEAENKTLDKVLADLLAPLQLQYEVQKNYIILSRTGDDNRAAPLMVTEGVQPDKTITGRVTDADGNPLPGISVLSKENRSRGTVTGPDGTFILQLTPTDKTLVFSSVGFKEQEVIVGDRLTIAIRLEATVNSLNDVVVVGYGNQKRTTVTGSVSTITSRVFADRGPVPNPLSALQGQVPGVVVTRSSAMPGKENWQFQIRGASSVNGADPLVIVDGLPYVSLNALNSINPNDIESMSILKDASAAIYGARAAGGVVLITTKRAKTGKPIVEYNGSVSIKKVGLQPKVMDVMQWANMMKYGQESDQNTSNNVWYNMALAAINRPDSMWYSRADYPYKNDFADVKDFVFFNGTMQDILYGNATSTEHQLSVSGRNDKAGYRVSLGYLGDGSLLQWGNNSNKRYNVRLANDYQFTPKLKLETNISLEKNDVVQPTRLGELLGNYTQPGFPAATKNGKPYIWGSGSGNAAPNWMAELGGDTKEYNTRINSIVNLTYNILPGLRAVGAASYYYGLTNTSTEEKMVNWYDYTGTQMLSTLPTRSSYKEEQIKDAYFNLNGYLEYSKRFNAIHDVRVMAGAQYERDEFKSFNGKTFDLIPGVPPSLNLGVGDLTTKSVGESRNHWALAGYFSRLNYAFKDKYLFEANFRYDGSSRFTEDDRWKPFYGFSAGWILSQESFLKGNNILNYLKLRASWGSVGNQSGINLYDYINLLNLNISTGPTSTNQPVIGTSPVVRVSPGSLVALDRTWEKVQTSNVGLDFSFLDSRLSGTAEYFIKENRNMLIARTYSAVLGTTAPAGNNGKLRTKGWEASLTWKDNIGKFTYFIGGNISDNRNELVDFGGQKVISNANGGYNLTVEGYPIGSYFGLKYAGRIQDQKTLDDYKQLLFANGSNIAGGLNANSTDPRNSLRIGDNMFKDVNGDGKLTFPEDAVSLGTDIPRISFSFNAGFQWNGFDVNAIFQGVGKRTISRVNSWRYPLATVFQGQNAAFYEEWWTPERTGARLPRLSASGSVNNYNYQTSDWYVQNGAYLRLKNLVVGYTLPEAWMKKANIKRLRIYFSGNDLWEVTHINDGWDPETTRSVSGAERFPFYRYLTFGINATL</sequence>
<dbReference type="SUPFAM" id="SSF49464">
    <property type="entry name" value="Carboxypeptidase regulatory domain-like"/>
    <property type="match status" value="1"/>
</dbReference>
<dbReference type="InterPro" id="IPR008969">
    <property type="entry name" value="CarboxyPept-like_regulatory"/>
</dbReference>
<dbReference type="Gene3D" id="2.60.40.1120">
    <property type="entry name" value="Carboxypeptidase-like, regulatory domain"/>
    <property type="match status" value="1"/>
</dbReference>
<dbReference type="Gene3D" id="2.170.130.10">
    <property type="entry name" value="TonB-dependent receptor, plug domain"/>
    <property type="match status" value="1"/>
</dbReference>
<keyword evidence="7 8" id="KW-0998">Cell outer membrane</keyword>
<evidence type="ECO:0000256" key="7">
    <source>
        <dbReference type="ARBA" id="ARBA00023237"/>
    </source>
</evidence>
<dbReference type="PROSITE" id="PS52016">
    <property type="entry name" value="TONB_DEPENDENT_REC_3"/>
    <property type="match status" value="1"/>
</dbReference>
<dbReference type="InterPro" id="IPR011662">
    <property type="entry name" value="Secretin/TonB_short_N"/>
</dbReference>
<comment type="similarity">
    <text evidence="8">Belongs to the TonB-dependent receptor family.</text>
</comment>
<feature type="domain" description="Secretin/TonB short N-terminal" evidence="9">
    <location>
        <begin position="69"/>
        <end position="117"/>
    </location>
</feature>
<dbReference type="GO" id="GO:0015344">
    <property type="term" value="F:siderophore uptake transmembrane transporter activity"/>
    <property type="evidence" value="ECO:0007669"/>
    <property type="project" value="TreeGrafter"/>
</dbReference>
<evidence type="ECO:0000256" key="1">
    <source>
        <dbReference type="ARBA" id="ARBA00004571"/>
    </source>
</evidence>
<dbReference type="InterPro" id="IPR023997">
    <property type="entry name" value="TonB-dep_OMP_SusC/RagA_CS"/>
</dbReference>
<keyword evidence="4 8" id="KW-0812">Transmembrane</keyword>
<keyword evidence="2 8" id="KW-0813">Transport</keyword>
<dbReference type="Pfam" id="PF07660">
    <property type="entry name" value="STN"/>
    <property type="match status" value="1"/>
</dbReference>
<keyword evidence="6 8" id="KW-0472">Membrane</keyword>
<evidence type="ECO:0000313" key="11">
    <source>
        <dbReference type="EMBL" id="MVT09843.1"/>
    </source>
</evidence>
<dbReference type="EMBL" id="WRXN01000006">
    <property type="protein sequence ID" value="MVT09843.1"/>
    <property type="molecule type" value="Genomic_DNA"/>
</dbReference>
<dbReference type="GO" id="GO:0009279">
    <property type="term" value="C:cell outer membrane"/>
    <property type="evidence" value="ECO:0007669"/>
    <property type="project" value="UniProtKB-SubCell"/>
</dbReference>
<evidence type="ECO:0000313" key="12">
    <source>
        <dbReference type="Proteomes" id="UP000461730"/>
    </source>
</evidence>
<evidence type="ECO:0000259" key="9">
    <source>
        <dbReference type="Pfam" id="PF07660"/>
    </source>
</evidence>
<dbReference type="PANTHER" id="PTHR30069:SF29">
    <property type="entry name" value="HEMOGLOBIN AND HEMOGLOBIN-HAPTOGLOBIN-BINDING PROTEIN 1-RELATED"/>
    <property type="match status" value="1"/>
</dbReference>
<proteinExistence type="inferred from homology"/>